<dbReference type="AlphaFoldDB" id="A0A7G9FPQ5"/>
<keyword evidence="3" id="KW-0598">Phosphotransferase system</keyword>
<gene>
    <name evidence="5" type="ORF">H9Q76_04435</name>
</gene>
<name>A0A7G9FPQ5_9FIRM</name>
<dbReference type="InterPro" id="IPR035895">
    <property type="entry name" value="HPr-like_sf"/>
</dbReference>
<dbReference type="Proteomes" id="UP000515819">
    <property type="component" value="Chromosome"/>
</dbReference>
<sequence>MISKTVVVNLPADAEARPVAVLVQIASKYESKITINSQNRRINAKSIMGMMSLGFGNGDALEIEANGPDEEVAVEEMKNYIESVK</sequence>
<dbReference type="Pfam" id="PF00381">
    <property type="entry name" value="PTS-HPr"/>
    <property type="match status" value="1"/>
</dbReference>
<dbReference type="InterPro" id="IPR000032">
    <property type="entry name" value="HPr-like"/>
</dbReference>
<dbReference type="PROSITE" id="PS51350">
    <property type="entry name" value="PTS_HPR_DOM"/>
    <property type="match status" value="1"/>
</dbReference>
<proteinExistence type="predicted"/>
<evidence type="ECO:0000313" key="5">
    <source>
        <dbReference type="EMBL" id="QNM00537.1"/>
    </source>
</evidence>
<dbReference type="NCBIfam" id="TIGR01003">
    <property type="entry name" value="PTS_HPr_family"/>
    <property type="match status" value="1"/>
</dbReference>
<dbReference type="SUPFAM" id="SSF55594">
    <property type="entry name" value="HPr-like"/>
    <property type="match status" value="1"/>
</dbReference>
<keyword evidence="2" id="KW-0963">Cytoplasm</keyword>
<comment type="subcellular location">
    <subcellularLocation>
        <location evidence="1">Cytoplasm</location>
    </subcellularLocation>
</comment>
<dbReference type="KEGG" id="wcp:H9Q76_04435"/>
<dbReference type="PANTHER" id="PTHR33705:SF2">
    <property type="entry name" value="PHOSPHOCARRIER PROTEIN NPR"/>
    <property type="match status" value="1"/>
</dbReference>
<reference evidence="5 6" key="1">
    <citation type="submission" date="2020-08" db="EMBL/GenBank/DDBJ databases">
        <authorList>
            <person name="Liu C."/>
            <person name="Sun Q."/>
        </authorList>
    </citation>
    <scope>NUCLEOTIDE SEQUENCE [LARGE SCALE GENOMIC DNA]</scope>
    <source>
        <strain evidence="5 6">NSJ-4</strain>
    </source>
</reference>
<dbReference type="CDD" id="cd00367">
    <property type="entry name" value="PTS-HPr_like"/>
    <property type="match status" value="1"/>
</dbReference>
<evidence type="ECO:0000313" key="6">
    <source>
        <dbReference type="Proteomes" id="UP000515819"/>
    </source>
</evidence>
<dbReference type="EMBL" id="CP060632">
    <property type="protein sequence ID" value="QNM00537.1"/>
    <property type="molecule type" value="Genomic_DNA"/>
</dbReference>
<keyword evidence="6" id="KW-1185">Reference proteome</keyword>
<dbReference type="PRINTS" id="PR00107">
    <property type="entry name" value="PHOSPHOCPHPR"/>
</dbReference>
<evidence type="ECO:0000256" key="1">
    <source>
        <dbReference type="ARBA" id="ARBA00004496"/>
    </source>
</evidence>
<protein>
    <submittedName>
        <fullName evidence="5">HPr family phosphocarrier protein</fullName>
    </submittedName>
</protein>
<organism evidence="5 6">
    <name type="scientific">Wujia chipingensis</name>
    <dbReference type="NCBI Taxonomy" id="2763670"/>
    <lineage>
        <taxon>Bacteria</taxon>
        <taxon>Bacillati</taxon>
        <taxon>Bacillota</taxon>
        <taxon>Clostridia</taxon>
        <taxon>Lachnospirales</taxon>
        <taxon>Lachnospiraceae</taxon>
        <taxon>Wujia</taxon>
    </lineage>
</organism>
<dbReference type="PANTHER" id="PTHR33705">
    <property type="entry name" value="PHOSPHOCARRIER PROTEIN HPR"/>
    <property type="match status" value="1"/>
</dbReference>
<dbReference type="GO" id="GO:0009401">
    <property type="term" value="P:phosphoenolpyruvate-dependent sugar phosphotransferase system"/>
    <property type="evidence" value="ECO:0007669"/>
    <property type="project" value="UniProtKB-KW"/>
</dbReference>
<dbReference type="GO" id="GO:0005737">
    <property type="term" value="C:cytoplasm"/>
    <property type="evidence" value="ECO:0007669"/>
    <property type="project" value="UniProtKB-SubCell"/>
</dbReference>
<dbReference type="InterPro" id="IPR050399">
    <property type="entry name" value="HPr"/>
</dbReference>
<dbReference type="RefSeq" id="WP_021984212.1">
    <property type="nucleotide sequence ID" value="NZ_CP060632.1"/>
</dbReference>
<evidence type="ECO:0000256" key="3">
    <source>
        <dbReference type="ARBA" id="ARBA00022683"/>
    </source>
</evidence>
<dbReference type="Gene3D" id="3.30.1340.10">
    <property type="entry name" value="HPr-like"/>
    <property type="match status" value="1"/>
</dbReference>
<evidence type="ECO:0000259" key="4">
    <source>
        <dbReference type="PROSITE" id="PS51350"/>
    </source>
</evidence>
<accession>A0A7G9FPQ5</accession>
<evidence type="ECO:0000256" key="2">
    <source>
        <dbReference type="ARBA" id="ARBA00022490"/>
    </source>
</evidence>
<feature type="domain" description="HPr" evidence="4">
    <location>
        <begin position="1"/>
        <end position="85"/>
    </location>
</feature>